<gene>
    <name evidence="2" type="primary">mkrn2_3</name>
    <name evidence="2" type="ORF">g.89505</name>
</gene>
<proteinExistence type="predicted"/>
<dbReference type="PANTHER" id="PTHR35995:SF1">
    <property type="entry name" value="OS04G0690500 PROTEIN"/>
    <property type="match status" value="1"/>
</dbReference>
<organism evidence="2">
    <name type="scientific">Anthurium amnicola</name>
    <dbReference type="NCBI Taxonomy" id="1678845"/>
    <lineage>
        <taxon>Eukaryota</taxon>
        <taxon>Viridiplantae</taxon>
        <taxon>Streptophyta</taxon>
        <taxon>Embryophyta</taxon>
        <taxon>Tracheophyta</taxon>
        <taxon>Spermatophyta</taxon>
        <taxon>Magnoliopsida</taxon>
        <taxon>Liliopsida</taxon>
        <taxon>Araceae</taxon>
        <taxon>Pothoideae</taxon>
        <taxon>Potheae</taxon>
        <taxon>Anthurium</taxon>
    </lineage>
</organism>
<reference evidence="2" key="1">
    <citation type="submission" date="2015-07" db="EMBL/GenBank/DDBJ databases">
        <title>Transcriptome Assembly of Anthurium amnicola.</title>
        <authorList>
            <person name="Suzuki J."/>
        </authorList>
    </citation>
    <scope>NUCLEOTIDE SEQUENCE</scope>
</reference>
<dbReference type="Pfam" id="PF05340">
    <property type="entry name" value="DUF740"/>
    <property type="match status" value="1"/>
</dbReference>
<feature type="region of interest" description="Disordered" evidence="1">
    <location>
        <begin position="22"/>
        <end position="41"/>
    </location>
</feature>
<dbReference type="EMBL" id="GDJX01016595">
    <property type="protein sequence ID" value="JAT51341.1"/>
    <property type="molecule type" value="Transcribed_RNA"/>
</dbReference>
<sequence>LNAAVEDILSCMVFPPFQNQLPSPKANNHNPTHAYKSDRTTSSITPTSHVACCCCHPHPHPHLLHLHTHLHPSPLPPPLSSPPQQISSHPSAGMNHFGGDYPYAFCYFHPREVVVGVCAACLREKLLVLASKQGHALSRETHHASSFTRAPSRKPSIAMPKVFALGSSFLHRLDSRHRRPGDDSDDGSVLSLDDSFISIKFEGNGQVCWDKKAANPKPGTNPSAAPPRDQGLPRGAAPDGGRSVVEHARAPRGGIRWRKRIGHLFQLVRWKRPSKAGVSHVGLDRKAEGGERKGWIRSLTRRRTTE</sequence>
<evidence type="ECO:0000313" key="2">
    <source>
        <dbReference type="EMBL" id="JAT51341.1"/>
    </source>
</evidence>
<dbReference type="PANTHER" id="PTHR35995">
    <property type="entry name" value="OS04G0690500 PROTEIN"/>
    <property type="match status" value="1"/>
</dbReference>
<dbReference type="InterPro" id="IPR008004">
    <property type="entry name" value="OCTOPUS-like"/>
</dbReference>
<evidence type="ECO:0000256" key="1">
    <source>
        <dbReference type="SAM" id="MobiDB-lite"/>
    </source>
</evidence>
<feature type="region of interest" description="Disordered" evidence="1">
    <location>
        <begin position="74"/>
        <end position="93"/>
    </location>
</feature>
<feature type="compositionally biased region" description="Polar residues" evidence="1">
    <location>
        <begin position="22"/>
        <end position="31"/>
    </location>
</feature>
<accession>A0A1D1Y9M6</accession>
<feature type="region of interest" description="Disordered" evidence="1">
    <location>
        <begin position="209"/>
        <end position="251"/>
    </location>
</feature>
<dbReference type="AlphaFoldDB" id="A0A1D1Y9M6"/>
<protein>
    <submittedName>
        <fullName evidence="2">Putative E3 ubiquitin-protein ligase makorin-2</fullName>
    </submittedName>
</protein>
<feature type="compositionally biased region" description="Low complexity" evidence="1">
    <location>
        <begin position="82"/>
        <end position="91"/>
    </location>
</feature>
<feature type="non-terminal residue" evidence="2">
    <location>
        <position position="1"/>
    </location>
</feature>
<name>A0A1D1Y9M6_9ARAE</name>